<keyword evidence="5 6" id="KW-0472">Membrane</keyword>
<evidence type="ECO:0000256" key="3">
    <source>
        <dbReference type="ARBA" id="ARBA00022692"/>
    </source>
</evidence>
<evidence type="ECO:0000313" key="9">
    <source>
        <dbReference type="Proteomes" id="UP000199315"/>
    </source>
</evidence>
<dbReference type="PANTHER" id="PTHR33885:SF3">
    <property type="entry name" value="PHAGE SHOCK PROTEIN C"/>
    <property type="match status" value="1"/>
</dbReference>
<keyword evidence="2" id="KW-1003">Cell membrane</keyword>
<name>A0A1D3TXU7_9FIRM</name>
<evidence type="ECO:0000256" key="4">
    <source>
        <dbReference type="ARBA" id="ARBA00022989"/>
    </source>
</evidence>
<dbReference type="OrthoDB" id="9815286at2"/>
<keyword evidence="3 6" id="KW-0812">Transmembrane</keyword>
<dbReference type="EMBL" id="FMKA01000034">
    <property type="protein sequence ID" value="SCP99201.1"/>
    <property type="molecule type" value="Genomic_DNA"/>
</dbReference>
<dbReference type="InterPro" id="IPR052027">
    <property type="entry name" value="PspC"/>
</dbReference>
<dbReference type="GO" id="GO:0005886">
    <property type="term" value="C:plasma membrane"/>
    <property type="evidence" value="ECO:0007669"/>
    <property type="project" value="UniProtKB-SubCell"/>
</dbReference>
<reference evidence="8 9" key="1">
    <citation type="submission" date="2016-09" db="EMBL/GenBank/DDBJ databases">
        <authorList>
            <person name="Capua I."/>
            <person name="De Benedictis P."/>
            <person name="Joannis T."/>
            <person name="Lombin L.H."/>
            <person name="Cattoli G."/>
        </authorList>
    </citation>
    <scope>NUCLEOTIDE SEQUENCE [LARGE SCALE GENOMIC DNA]</scope>
    <source>
        <strain evidence="8 9">GluBS11</strain>
    </source>
</reference>
<dbReference type="InterPro" id="IPR007168">
    <property type="entry name" value="Phageshock_PspC_N"/>
</dbReference>
<evidence type="ECO:0000259" key="7">
    <source>
        <dbReference type="Pfam" id="PF04024"/>
    </source>
</evidence>
<dbReference type="PANTHER" id="PTHR33885">
    <property type="entry name" value="PHAGE SHOCK PROTEIN C"/>
    <property type="match status" value="1"/>
</dbReference>
<proteinExistence type="predicted"/>
<feature type="domain" description="Phage shock protein PspC N-terminal" evidence="7">
    <location>
        <begin position="4"/>
        <end position="59"/>
    </location>
</feature>
<dbReference type="STRING" id="1619234.SAMN05421730_103428"/>
<comment type="subcellular location">
    <subcellularLocation>
        <location evidence="1">Cell membrane</location>
        <topology evidence="1">Single-pass membrane protein</topology>
    </subcellularLocation>
</comment>
<dbReference type="RefSeq" id="WP_091236499.1">
    <property type="nucleotide sequence ID" value="NZ_FMKA01000034.1"/>
</dbReference>
<evidence type="ECO:0000313" key="8">
    <source>
        <dbReference type="EMBL" id="SCP99201.1"/>
    </source>
</evidence>
<accession>A0A1D3TXU7</accession>
<keyword evidence="9" id="KW-1185">Reference proteome</keyword>
<evidence type="ECO:0000256" key="1">
    <source>
        <dbReference type="ARBA" id="ARBA00004162"/>
    </source>
</evidence>
<dbReference type="Pfam" id="PF04024">
    <property type="entry name" value="PspC"/>
    <property type="match status" value="1"/>
</dbReference>
<evidence type="ECO:0000256" key="6">
    <source>
        <dbReference type="SAM" id="Phobius"/>
    </source>
</evidence>
<dbReference type="AlphaFoldDB" id="A0A1D3TXU7"/>
<dbReference type="Proteomes" id="UP000199315">
    <property type="component" value="Unassembled WGS sequence"/>
</dbReference>
<keyword evidence="4 6" id="KW-1133">Transmembrane helix</keyword>
<evidence type="ECO:0000256" key="2">
    <source>
        <dbReference type="ARBA" id="ARBA00022475"/>
    </source>
</evidence>
<feature type="transmembrane region" description="Helical" evidence="6">
    <location>
        <begin position="35"/>
        <end position="57"/>
    </location>
</feature>
<sequence>MEPKKLCKSRTNRMIAGVCGGIGEYLNIDPTVVRLITVLLGFTGTGIIAYLVAAIIMPEVNQYGS</sequence>
<organism evidence="8 9">
    <name type="scientific">Anaerobium acetethylicum</name>
    <dbReference type="NCBI Taxonomy" id="1619234"/>
    <lineage>
        <taxon>Bacteria</taxon>
        <taxon>Bacillati</taxon>
        <taxon>Bacillota</taxon>
        <taxon>Clostridia</taxon>
        <taxon>Lachnospirales</taxon>
        <taxon>Lachnospiraceae</taxon>
        <taxon>Anaerobium</taxon>
    </lineage>
</organism>
<evidence type="ECO:0000256" key="5">
    <source>
        <dbReference type="ARBA" id="ARBA00023136"/>
    </source>
</evidence>
<gene>
    <name evidence="8" type="ORF">SAMN05421730_103428</name>
</gene>
<protein>
    <submittedName>
        <fullName evidence="8">Phage shock protein PspC (Stress-responsive transcriptional regulator)</fullName>
    </submittedName>
</protein>